<accession>A0A3R7RKS5</accession>
<proteinExistence type="predicted"/>
<name>A0A3R7RKS5_9TRYP</name>
<gene>
    <name evidence="2" type="ORF">Tco025E_07654</name>
</gene>
<evidence type="ECO:0000256" key="1">
    <source>
        <dbReference type="SAM" id="Coils"/>
    </source>
</evidence>
<comment type="caution">
    <text evidence="2">The sequence shown here is derived from an EMBL/GenBank/DDBJ whole genome shotgun (WGS) entry which is preliminary data.</text>
</comment>
<sequence length="1063" mass="122206">MTFSERDAILNDEEEWVNIPTVLRSLLRQLNNEVQNNRITCDAFLDNQKEHDHLIKGILSKQLERELEMKKTELTLQQECHDVQASFSAVLGSIREQVRHLSEEQQQMRDCIRQIEDREHDAIAKHDGVSEELKVLPKTMNQRSMALERTVNNKFQEISGSLESLKAKVDMISERGGVGVAAVRKELEGSNVAWRQVGETIAEEMDSLRIQFHQYESNLRELKLFQRESEGENRKLLKAYTDLHEKVHANFGMVKQLETSSNYRFEAVFSALQKSQDLAEKLSRLHRKREEEEISAMAVVQKTQDMYSALTEDLKRTFDMQLTQHRTEFERFNRRISELHQSKEEVAGLVHEKNESVMVFIEELRRRIDSIESTIERPNLMADIEHIIQEGLAKERMGNERRYAEIHQFISEERSRQQSEIEEIRTTLELLDGKSEKAMTVVKSVEIMGENMETLGKQVNDYEEFLNCVRKDMNAVAMELKGLQEMSNAGVNTPNNDAPRTMTDQEPEVTKYVSELELFEMKSSVKQAEERLSLYAMRLNEMQQQFLRVEALVEEVPRTYERYREGLHKKLSPALLQLEMLQQRIASLELKFAAGEPREGVRHTSTTSPEGGELEATRLGVRLDQALQSAQRKIQETDVRLDGFQLFCNTLEGRVERLSREIAEVANKNVSFQEDEEQRRGAIQKELERVVTRMREMEANVQFCEESVASGQRSLRDVTSEIKESRDSFERVSDLIVTLERSVRSCITADSKEWRSVYELTSMLSRCKLDQQLTKLREEFDALAPLEQVRFAEEALSEMRREKQAFKQYADEVKVFVSQKLQVENLQEGCDDVSQPRCALEQRVTLLEESARENSTHMASNLHDVILPFDSRVSSLEAAVAELRAQASSAAQPQPCSSSLAVASEVAGQLAALGDRLTSLEGAVLAMQEKGGDDAAGVKGSELRGRLPSLECSVVTCKRGMEESFELVTDSQRRMDEGAERHTEHDFLGISDHVRKFVRDELEASEKRVRCLLNSRFESFWKSYLPSTARKVDRERLAEEVGLLWKHVESQLNALKRELQVCH</sequence>
<dbReference type="RefSeq" id="XP_029225390.1">
    <property type="nucleotide sequence ID" value="XM_029374516.1"/>
</dbReference>
<dbReference type="Gene3D" id="1.20.5.170">
    <property type="match status" value="1"/>
</dbReference>
<evidence type="ECO:0000313" key="3">
    <source>
        <dbReference type="Proteomes" id="UP000284403"/>
    </source>
</evidence>
<evidence type="ECO:0000313" key="2">
    <source>
        <dbReference type="EMBL" id="RNF06133.1"/>
    </source>
</evidence>
<keyword evidence="3" id="KW-1185">Reference proteome</keyword>
<protein>
    <submittedName>
        <fullName evidence="2">Uncharacterized protein</fullName>
    </submittedName>
</protein>
<reference evidence="2 3" key="1">
    <citation type="journal article" date="2018" name="BMC Genomics">
        <title>Genomic comparison of Trypanosoma conorhini and Trypanosoma rangeli to Trypanosoma cruzi strains of high and low virulence.</title>
        <authorList>
            <person name="Bradwell K.R."/>
            <person name="Koparde V.N."/>
            <person name="Matveyev A.V."/>
            <person name="Serrano M.G."/>
            <person name="Alves J.M."/>
            <person name="Parikh H."/>
            <person name="Huang B."/>
            <person name="Lee V."/>
            <person name="Espinosa-Alvarez O."/>
            <person name="Ortiz P.A."/>
            <person name="Costa-Martins A.G."/>
            <person name="Teixeira M.M."/>
            <person name="Buck G.A."/>
        </authorList>
    </citation>
    <scope>NUCLEOTIDE SEQUENCE [LARGE SCALE GENOMIC DNA]</scope>
    <source>
        <strain evidence="2 3">025E</strain>
    </source>
</reference>
<keyword evidence="1" id="KW-0175">Coiled coil</keyword>
<feature type="coiled-coil region" evidence="1">
    <location>
        <begin position="648"/>
        <end position="707"/>
    </location>
</feature>
<dbReference type="Proteomes" id="UP000284403">
    <property type="component" value="Unassembled WGS sequence"/>
</dbReference>
<organism evidence="2 3">
    <name type="scientific">Trypanosoma conorhini</name>
    <dbReference type="NCBI Taxonomy" id="83891"/>
    <lineage>
        <taxon>Eukaryota</taxon>
        <taxon>Discoba</taxon>
        <taxon>Euglenozoa</taxon>
        <taxon>Kinetoplastea</taxon>
        <taxon>Metakinetoplastina</taxon>
        <taxon>Trypanosomatida</taxon>
        <taxon>Trypanosomatidae</taxon>
        <taxon>Trypanosoma</taxon>
    </lineage>
</organism>
<dbReference type="EMBL" id="MKKU01000610">
    <property type="protein sequence ID" value="RNF06133.1"/>
    <property type="molecule type" value="Genomic_DNA"/>
</dbReference>
<dbReference type="GeneID" id="40321265"/>
<dbReference type="AlphaFoldDB" id="A0A3R7RKS5"/>
<dbReference type="OrthoDB" id="247990at2759"/>